<evidence type="ECO:0000313" key="3">
    <source>
        <dbReference type="Proteomes" id="UP000435187"/>
    </source>
</evidence>
<feature type="transmembrane region" description="Helical" evidence="1">
    <location>
        <begin position="16"/>
        <end position="38"/>
    </location>
</feature>
<sequence>MQINFIEHKAFNLTPYILIVLAFIGLIVSVWFVMVPYISLKNEVSSMEEQFEINGEAESEALQLEKLVEQHEQLSDYISNIEEGLIDHIALVDQLIAFLPNSSRIEHLHYIQDESIEVTMSSARFKDIAIYNESLTSQPYVTDVSFQFMERSNEGDFQAAYRIVINSNKWMEVVQYDD</sequence>
<reference evidence="2 3" key="1">
    <citation type="submission" date="2019-10" db="EMBL/GenBank/DDBJ databases">
        <title>Gracilibacillus salitolerans sp. nov., a moderate halophile isolated from a saline soil in northwest China.</title>
        <authorList>
            <person name="Gan L."/>
        </authorList>
    </citation>
    <scope>NUCLEOTIDE SEQUENCE [LARGE SCALE GENOMIC DNA]</scope>
    <source>
        <strain evidence="2 3">TP2-8</strain>
    </source>
</reference>
<name>A0A6N7R2V7_9BACI</name>
<dbReference type="Proteomes" id="UP000435187">
    <property type="component" value="Unassembled WGS sequence"/>
</dbReference>
<dbReference type="EMBL" id="WJEE01000035">
    <property type="protein sequence ID" value="MRI67599.1"/>
    <property type="molecule type" value="Genomic_DNA"/>
</dbReference>
<evidence type="ECO:0000256" key="1">
    <source>
        <dbReference type="SAM" id="Phobius"/>
    </source>
</evidence>
<protein>
    <submittedName>
        <fullName evidence="2">Uncharacterized protein</fullName>
    </submittedName>
</protein>
<accession>A0A6N7R2V7</accession>
<keyword evidence="1" id="KW-0472">Membrane</keyword>
<comment type="caution">
    <text evidence="2">The sequence shown here is derived from an EMBL/GenBank/DDBJ whole genome shotgun (WGS) entry which is preliminary data.</text>
</comment>
<gene>
    <name evidence="2" type="ORF">GH885_14850</name>
</gene>
<dbReference type="RefSeq" id="WP_153836163.1">
    <property type="nucleotide sequence ID" value="NZ_JBHUMW010000063.1"/>
</dbReference>
<keyword evidence="3" id="KW-1185">Reference proteome</keyword>
<evidence type="ECO:0000313" key="2">
    <source>
        <dbReference type="EMBL" id="MRI67599.1"/>
    </source>
</evidence>
<proteinExistence type="predicted"/>
<dbReference type="AlphaFoldDB" id="A0A6N7R2V7"/>
<keyword evidence="1" id="KW-0812">Transmembrane</keyword>
<keyword evidence="1" id="KW-1133">Transmembrane helix</keyword>
<organism evidence="2 3">
    <name type="scientific">Gracilibacillus thailandensis</name>
    <dbReference type="NCBI Taxonomy" id="563735"/>
    <lineage>
        <taxon>Bacteria</taxon>
        <taxon>Bacillati</taxon>
        <taxon>Bacillota</taxon>
        <taxon>Bacilli</taxon>
        <taxon>Bacillales</taxon>
        <taxon>Bacillaceae</taxon>
        <taxon>Gracilibacillus</taxon>
    </lineage>
</organism>